<dbReference type="GO" id="GO:0016020">
    <property type="term" value="C:membrane"/>
    <property type="evidence" value="ECO:0007669"/>
    <property type="project" value="UniProtKB-SubCell"/>
</dbReference>
<keyword evidence="4 6" id="KW-0472">Membrane</keyword>
<dbReference type="OrthoDB" id="5429740at2759"/>
<feature type="transmembrane region" description="Helical" evidence="6">
    <location>
        <begin position="122"/>
        <end position="145"/>
    </location>
</feature>
<dbReference type="InterPro" id="IPR049326">
    <property type="entry name" value="Rhodopsin_dom_fungi"/>
</dbReference>
<feature type="transmembrane region" description="Helical" evidence="6">
    <location>
        <begin position="44"/>
        <end position="69"/>
    </location>
</feature>
<feature type="domain" description="Rhodopsin" evidence="7">
    <location>
        <begin position="28"/>
        <end position="266"/>
    </location>
</feature>
<feature type="transmembrane region" description="Helical" evidence="6">
    <location>
        <begin position="165"/>
        <end position="191"/>
    </location>
</feature>
<dbReference type="PANTHER" id="PTHR33048:SF42">
    <property type="entry name" value="INTEGRAL MEMBRANE PROTEIN"/>
    <property type="match status" value="1"/>
</dbReference>
<feature type="transmembrane region" description="Helical" evidence="6">
    <location>
        <begin position="241"/>
        <end position="265"/>
    </location>
</feature>
<name>A0A9N9VUI2_9HYPO</name>
<gene>
    <name evidence="8" type="ORF">CRHIZ90672A_00009836</name>
</gene>
<comment type="subcellular location">
    <subcellularLocation>
        <location evidence="1">Membrane</location>
        <topology evidence="1">Multi-pass membrane protein</topology>
    </subcellularLocation>
</comment>
<evidence type="ECO:0000256" key="5">
    <source>
        <dbReference type="ARBA" id="ARBA00038359"/>
    </source>
</evidence>
<proteinExistence type="inferred from homology"/>
<organism evidence="8 9">
    <name type="scientific">Clonostachys rhizophaga</name>
    <dbReference type="NCBI Taxonomy" id="160324"/>
    <lineage>
        <taxon>Eukaryota</taxon>
        <taxon>Fungi</taxon>
        <taxon>Dikarya</taxon>
        <taxon>Ascomycota</taxon>
        <taxon>Pezizomycotina</taxon>
        <taxon>Sordariomycetes</taxon>
        <taxon>Hypocreomycetidae</taxon>
        <taxon>Hypocreales</taxon>
        <taxon>Bionectriaceae</taxon>
        <taxon>Clonostachys</taxon>
    </lineage>
</organism>
<dbReference type="Pfam" id="PF20684">
    <property type="entry name" value="Fung_rhodopsin"/>
    <property type="match status" value="1"/>
</dbReference>
<reference evidence="8" key="1">
    <citation type="submission" date="2021-10" db="EMBL/GenBank/DDBJ databases">
        <authorList>
            <person name="Piombo E."/>
        </authorList>
    </citation>
    <scope>NUCLEOTIDE SEQUENCE</scope>
</reference>
<comment type="similarity">
    <text evidence="5">Belongs to the SAT4 family.</text>
</comment>
<dbReference type="InterPro" id="IPR052337">
    <property type="entry name" value="SAT4-like"/>
</dbReference>
<keyword evidence="3 6" id="KW-1133">Transmembrane helix</keyword>
<feature type="transmembrane region" description="Helical" evidence="6">
    <location>
        <begin position="203"/>
        <end position="221"/>
    </location>
</feature>
<dbReference type="Proteomes" id="UP000696573">
    <property type="component" value="Unassembled WGS sequence"/>
</dbReference>
<evidence type="ECO:0000256" key="6">
    <source>
        <dbReference type="SAM" id="Phobius"/>
    </source>
</evidence>
<evidence type="ECO:0000256" key="1">
    <source>
        <dbReference type="ARBA" id="ARBA00004141"/>
    </source>
</evidence>
<comment type="caution">
    <text evidence="8">The sequence shown here is derived from an EMBL/GenBank/DDBJ whole genome shotgun (WGS) entry which is preliminary data.</text>
</comment>
<dbReference type="EMBL" id="CABFNQ020000741">
    <property type="protein sequence ID" value="CAH0031365.1"/>
    <property type="molecule type" value="Genomic_DNA"/>
</dbReference>
<evidence type="ECO:0000313" key="9">
    <source>
        <dbReference type="Proteomes" id="UP000696573"/>
    </source>
</evidence>
<evidence type="ECO:0000313" key="8">
    <source>
        <dbReference type="EMBL" id="CAH0031365.1"/>
    </source>
</evidence>
<feature type="transmembrane region" description="Helical" evidence="6">
    <location>
        <begin position="12"/>
        <end position="32"/>
    </location>
</feature>
<protein>
    <recommendedName>
        <fullName evidence="7">Rhodopsin domain-containing protein</fullName>
    </recommendedName>
</protein>
<dbReference type="PANTHER" id="PTHR33048">
    <property type="entry name" value="PTH11-LIKE INTEGRAL MEMBRANE PROTEIN (AFU_ORTHOLOGUE AFUA_5G11245)"/>
    <property type="match status" value="1"/>
</dbReference>
<evidence type="ECO:0000256" key="2">
    <source>
        <dbReference type="ARBA" id="ARBA00022692"/>
    </source>
</evidence>
<accession>A0A9N9VUI2</accession>
<feature type="transmembrane region" description="Helical" evidence="6">
    <location>
        <begin position="81"/>
        <end position="101"/>
    </location>
</feature>
<dbReference type="AlphaFoldDB" id="A0A9N9VUI2"/>
<keyword evidence="9" id="KW-1185">Reference proteome</keyword>
<evidence type="ECO:0000256" key="3">
    <source>
        <dbReference type="ARBA" id="ARBA00022989"/>
    </source>
</evidence>
<keyword evidence="2 6" id="KW-0812">Transmembrane</keyword>
<sequence>MADDGSKRPGLIVTFWILAVVSGMMMGLRLYCKVWRSRGLWWDDYTMLLSWMALVASVCFGTIMVLRGFGDHFWAIGPDDIVVVNFMTLLVTIFSVVATSVSKTSFALTLCRLTSDVYLQGILVFIIVSVNVLMNAIWVTALAMCAPTESVTNSKIPGECWSSPILFKLSLASSFYSAVLDLILAILPWVVLKDMTLSTRERLGVCIAMSLAALAGGIAMAKTFMVFHMSSSDYTYSRVNLVILAFAEPAISIIAMSIPVLRTLYRGIRTRRRSEFGSKSSQAPLRQPTFSSWTSVQGPSSRRSTLGNLWKYGHHSVIVSAGRQGSVAPLDSGSESRRQSTKIVIPPRGVMKTEEIVVRHENRYSRGDSIAAMTTASSAIEKSW</sequence>
<evidence type="ECO:0000259" key="7">
    <source>
        <dbReference type="Pfam" id="PF20684"/>
    </source>
</evidence>
<evidence type="ECO:0000256" key="4">
    <source>
        <dbReference type="ARBA" id="ARBA00023136"/>
    </source>
</evidence>